<keyword evidence="2" id="KW-1185">Reference proteome</keyword>
<evidence type="ECO:0000313" key="1">
    <source>
        <dbReference type="EMBL" id="SNC65174.1"/>
    </source>
</evidence>
<dbReference type="AlphaFoldDB" id="A0A212TH57"/>
<evidence type="ECO:0000313" key="2">
    <source>
        <dbReference type="Proteomes" id="UP000198131"/>
    </source>
</evidence>
<reference evidence="2" key="1">
    <citation type="submission" date="2017-06" db="EMBL/GenBank/DDBJ databases">
        <authorList>
            <person name="Varghese N."/>
            <person name="Submissions S."/>
        </authorList>
    </citation>
    <scope>NUCLEOTIDE SEQUENCE [LARGE SCALE GENOMIC DNA]</scope>
    <source>
        <strain evidence="2">DSM 11116</strain>
    </source>
</reference>
<sequence length="435" mass="50659">MPRIYAIQGISFSELLEKDGYSRTYIKNNVWKYHHILTKVLFKSVIYRNSPGEYVKINIAGLDRDLGNSKIKGKRIRFSTQIIQDLTKWKILKKKYLHKQNEDLSFMTTVFLKVPQEVLAKGWQKAPVASPLDLVRARKTDRAPLSGVYLHIQRYLAQVSIDADAARAYADHARAVGLPLRSKRKGYILHQDRVVDQQVHSHWMMSIDEVEQGNFELKVDATKTGRHFTSFTNLPRELRPFLRINGRRVVELDIRNSQPLIFGLKLKELYGDQVPEDVQHYLNLVQQGTFYDTIKDFILEAKEVVQEETFKTDFFARVFFSTENVDYKWRRIFDRHFPSVSQAITQMKLQDYKLLSHHLMQAEAQLLVHQVAARLYREGTVEFFTLHDAIYCPADVVDEVYSIINEEYQAVGLQVTIKDKPLTRPTIEQLLDQAA</sequence>
<proteinExistence type="predicted"/>
<dbReference type="EMBL" id="FYEW01000001">
    <property type="protein sequence ID" value="SNC65174.1"/>
    <property type="molecule type" value="Genomic_DNA"/>
</dbReference>
<dbReference type="RefSeq" id="WP_088842485.1">
    <property type="nucleotide sequence ID" value="NZ_FYEW01000001.1"/>
</dbReference>
<protein>
    <submittedName>
        <fullName evidence="1">Uncharacterized protein</fullName>
    </submittedName>
</protein>
<accession>A0A212TH57</accession>
<dbReference type="Proteomes" id="UP000198131">
    <property type="component" value="Unassembled WGS sequence"/>
</dbReference>
<gene>
    <name evidence="1" type="ORF">SAMN06265337_1230</name>
</gene>
<dbReference type="OrthoDB" id="882116at2"/>
<organism evidence="1 2">
    <name type="scientific">Hymenobacter gelipurpurascens</name>
    <dbReference type="NCBI Taxonomy" id="89968"/>
    <lineage>
        <taxon>Bacteria</taxon>
        <taxon>Pseudomonadati</taxon>
        <taxon>Bacteroidota</taxon>
        <taxon>Cytophagia</taxon>
        <taxon>Cytophagales</taxon>
        <taxon>Hymenobacteraceae</taxon>
        <taxon>Hymenobacter</taxon>
    </lineage>
</organism>
<name>A0A212TH57_9BACT</name>